<gene>
    <name evidence="2" type="ORF">BRCON_1420</name>
</gene>
<dbReference type="KEGG" id="schv:BRCON_1420"/>
<evidence type="ECO:0000256" key="1">
    <source>
        <dbReference type="SAM" id="SignalP"/>
    </source>
</evidence>
<name>A0A2Z4Y4S1_SUMC1</name>
<feature type="signal peptide" evidence="1">
    <location>
        <begin position="1"/>
        <end position="22"/>
    </location>
</feature>
<dbReference type="SUPFAM" id="SSF51126">
    <property type="entry name" value="Pectin lyase-like"/>
    <property type="match status" value="1"/>
</dbReference>
<accession>A0A2Z4Y4S1</accession>
<protein>
    <recommendedName>
        <fullName evidence="4">Right handed beta helix domain-containing protein</fullName>
    </recommendedName>
</protein>
<dbReference type="SMART" id="SM00710">
    <property type="entry name" value="PbH1"/>
    <property type="match status" value="7"/>
</dbReference>
<keyword evidence="1" id="KW-0732">Signal</keyword>
<dbReference type="Proteomes" id="UP000262583">
    <property type="component" value="Chromosome"/>
</dbReference>
<evidence type="ECO:0000313" key="2">
    <source>
        <dbReference type="EMBL" id="AXA36197.1"/>
    </source>
</evidence>
<dbReference type="InterPro" id="IPR011050">
    <property type="entry name" value="Pectin_lyase_fold/virulence"/>
</dbReference>
<evidence type="ECO:0008006" key="4">
    <source>
        <dbReference type="Google" id="ProtNLM"/>
    </source>
</evidence>
<dbReference type="InterPro" id="IPR006626">
    <property type="entry name" value="PbH1"/>
</dbReference>
<sequence length="554" mass="56919">MKHARILGMGSALACVAAMGWAIPFDNSSGGPVTATVGPNPTDDYPSLAAAAAAFSAVTPSIEREWTLLITGDLTETTASYFGNTFGPNGKLIIKPAPATQPVVRFQIPTAPAGIYGDLVIGVTNGNLVNATNDRTSNGNYVIDGSNTPGGTTRDLTFMVPVGTNDPMLRVIRVWGDNHGVVIKNIKVYTYDSSGSSHCIGIAGGNVGGVSKSPNDLVIENCYLHAEPLGSTTGFGVDSSSTANGGMLPGDTMSVTIRGCTIEGKQRGIFLTHDDALIENNDILVTSGTGTTVTYAGIFPFNVLNGNIGTITIRNNRIRMPGTPSTSAAQGAIGIFIDTGTSVANVQIYNNIIKDMTFTSATPQDLLYRPISCAPNSAASTNFLVEHNSINADASPAVSGATGGRAAGISFPTAVTASGSAVIRNNIVVFREADGTAAGIYLASPTNVVSVGNNIVSPRAIGRIGVNDYLLLTDWQLAGYDTAATGGQSVDPALTTPAWDADLHFAYKPIGGLGNVAASTILTDFDGNARPASGAVPGADEPVLNAGVADWALF</sequence>
<reference evidence="2 3" key="1">
    <citation type="submission" date="2018-05" db="EMBL/GenBank/DDBJ databases">
        <title>A metagenomic window into the 2 km-deep terrestrial subsurface aquifer revealed taxonomically and functionally diverse microbial community comprising novel uncultured bacterial lineages.</title>
        <authorList>
            <person name="Kadnikov V.V."/>
            <person name="Mardanov A.V."/>
            <person name="Beletsky A.V."/>
            <person name="Banks D."/>
            <person name="Pimenov N.V."/>
            <person name="Frank Y.A."/>
            <person name="Karnachuk O.V."/>
            <person name="Ravin N.V."/>
        </authorList>
    </citation>
    <scope>NUCLEOTIDE SEQUENCE [LARGE SCALE GENOMIC DNA]</scope>
    <source>
        <strain evidence="2">BY</strain>
    </source>
</reference>
<evidence type="ECO:0000313" key="3">
    <source>
        <dbReference type="Proteomes" id="UP000262583"/>
    </source>
</evidence>
<feature type="chain" id="PRO_5016465713" description="Right handed beta helix domain-containing protein" evidence="1">
    <location>
        <begin position="23"/>
        <end position="554"/>
    </location>
</feature>
<proteinExistence type="predicted"/>
<organism evidence="2 3">
    <name type="scientific">Sumerlaea chitinivorans</name>
    <dbReference type="NCBI Taxonomy" id="2250252"/>
    <lineage>
        <taxon>Bacteria</taxon>
        <taxon>Candidatus Sumerlaeota</taxon>
        <taxon>Candidatus Sumerlaeia</taxon>
        <taxon>Candidatus Sumerlaeales</taxon>
        <taxon>Candidatus Sumerlaeaceae</taxon>
        <taxon>Candidatus Sumerlaea</taxon>
    </lineage>
</organism>
<dbReference type="EMBL" id="CP030759">
    <property type="protein sequence ID" value="AXA36197.1"/>
    <property type="molecule type" value="Genomic_DNA"/>
</dbReference>
<dbReference type="AlphaFoldDB" id="A0A2Z4Y4S1"/>